<dbReference type="GO" id="GO:0016616">
    <property type="term" value="F:oxidoreductase activity, acting on the CH-OH group of donors, NAD or NADP as acceptor"/>
    <property type="evidence" value="ECO:0007669"/>
    <property type="project" value="TreeGrafter"/>
</dbReference>
<dbReference type="InterPro" id="IPR036291">
    <property type="entry name" value="NAD(P)-bd_dom_sf"/>
</dbReference>
<dbReference type="PANTHER" id="PTHR42760">
    <property type="entry name" value="SHORT-CHAIN DEHYDROGENASES/REDUCTASES FAMILY MEMBER"/>
    <property type="match status" value="1"/>
</dbReference>
<comment type="caution">
    <text evidence="4">The sequence shown here is derived from an EMBL/GenBank/DDBJ whole genome shotgun (WGS) entry which is preliminary data.</text>
</comment>
<dbReference type="CDD" id="cd05233">
    <property type="entry name" value="SDR_c"/>
    <property type="match status" value="1"/>
</dbReference>
<evidence type="ECO:0000256" key="2">
    <source>
        <dbReference type="ARBA" id="ARBA00023002"/>
    </source>
</evidence>
<dbReference type="EMBL" id="QGMF01000018">
    <property type="protein sequence ID" value="TVY21379.1"/>
    <property type="molecule type" value="Genomic_DNA"/>
</dbReference>
<dbReference type="Proteomes" id="UP000469559">
    <property type="component" value="Unassembled WGS sequence"/>
</dbReference>
<sequence length="273" mass="29372">MRRFRTSKRMLRLDGKIAVITGLGQSAPGGWGIGAASAVLLARQGAKIFGGNRTLASAILTKETIEAEGGVCDILQTDFTCSDSVKTLVDACIAKHGRIDILVNNVGRSEPGCPATWDSQVDSNLKPVLACHHVLPVMEEQGGGAVVSVASIAGLRNMGKPQVGCSAAKAAIMQFMKATAVIYAPKGVRLNTVVPGLMDTDSICERWWVRSVYEDQECAGSNWSDGRCLGCREYDFVSGVGGGEIYNRTEDCSRWRNNFFYWKSLNSMLLAGK</sequence>
<dbReference type="PANTHER" id="PTHR42760:SF115">
    <property type="entry name" value="3-OXOACYL-[ACYL-CARRIER-PROTEIN] REDUCTASE FABG"/>
    <property type="match status" value="1"/>
</dbReference>
<evidence type="ECO:0000256" key="3">
    <source>
        <dbReference type="RuleBase" id="RU000363"/>
    </source>
</evidence>
<dbReference type="SUPFAM" id="SSF51735">
    <property type="entry name" value="NAD(P)-binding Rossmann-fold domains"/>
    <property type="match status" value="1"/>
</dbReference>
<keyword evidence="2" id="KW-0560">Oxidoreductase</keyword>
<evidence type="ECO:0000256" key="1">
    <source>
        <dbReference type="ARBA" id="ARBA00006484"/>
    </source>
</evidence>
<evidence type="ECO:0000313" key="5">
    <source>
        <dbReference type="Proteomes" id="UP000469559"/>
    </source>
</evidence>
<accession>A0A8T9BSR7</accession>
<dbReference type="Gene3D" id="3.40.50.720">
    <property type="entry name" value="NAD(P)-binding Rossmann-like Domain"/>
    <property type="match status" value="1"/>
</dbReference>
<protein>
    <submittedName>
        <fullName evidence="4">3-oxoacyl-[acyl-carrier-protein] reductase FabG</fullName>
    </submittedName>
</protein>
<dbReference type="InterPro" id="IPR002347">
    <property type="entry name" value="SDR_fam"/>
</dbReference>
<dbReference type="OrthoDB" id="498125at2759"/>
<dbReference type="Pfam" id="PF00106">
    <property type="entry name" value="adh_short"/>
    <property type="match status" value="1"/>
</dbReference>
<evidence type="ECO:0000313" key="4">
    <source>
        <dbReference type="EMBL" id="TVY21379.1"/>
    </source>
</evidence>
<dbReference type="PRINTS" id="PR00081">
    <property type="entry name" value="GDHRDH"/>
</dbReference>
<reference evidence="4 5" key="1">
    <citation type="submission" date="2018-05" db="EMBL/GenBank/DDBJ databases">
        <title>Whole genome sequencing for identification of molecular markers to develop diagnostic detection tools for the regulated plant pathogen Lachnellula willkommii.</title>
        <authorList>
            <person name="Giroux E."/>
            <person name="Bilodeau G."/>
        </authorList>
    </citation>
    <scope>NUCLEOTIDE SEQUENCE [LARGE SCALE GENOMIC DNA]</scope>
    <source>
        <strain evidence="4 5">CBS 203.66</strain>
    </source>
</reference>
<name>A0A8T9BSR7_9HELO</name>
<keyword evidence="5" id="KW-1185">Reference proteome</keyword>
<proteinExistence type="inferred from homology"/>
<dbReference type="AlphaFoldDB" id="A0A8T9BSR7"/>
<comment type="similarity">
    <text evidence="1 3">Belongs to the short-chain dehydrogenases/reductases (SDR) family.</text>
</comment>
<dbReference type="PRINTS" id="PR00080">
    <property type="entry name" value="SDRFAMILY"/>
</dbReference>
<gene>
    <name evidence="4" type="primary">fabG_3</name>
    <name evidence="4" type="ORF">LARI1_G001446</name>
</gene>
<organism evidence="4 5">
    <name type="scientific">Lachnellula arida</name>
    <dbReference type="NCBI Taxonomy" id="1316785"/>
    <lineage>
        <taxon>Eukaryota</taxon>
        <taxon>Fungi</taxon>
        <taxon>Dikarya</taxon>
        <taxon>Ascomycota</taxon>
        <taxon>Pezizomycotina</taxon>
        <taxon>Leotiomycetes</taxon>
        <taxon>Helotiales</taxon>
        <taxon>Lachnaceae</taxon>
        <taxon>Lachnellula</taxon>
    </lineage>
</organism>